<dbReference type="RefSeq" id="XP_068366291.1">
    <property type="nucleotide sequence ID" value="XM_068499212.1"/>
</dbReference>
<name>A0A1J4KPI9_9EUKA</name>
<sequence>MTAQQISTHKQLIEREKQLTKYAKDLVERKNSIKIKKKKFRIKYEKQLQNIAQEYEENINVLQRVKEQGNGIKQAEKELYSQTDNLTRQIVTTTQKIANTLQQEKKIEEALHEDELNYYEDMNEKMKTKILAAKDKISQIGRDIMEFNSSIVHSNMKLATLKMEAQTYNSKIQNSQAKIEMAHDDFNNYYRNLQNKHQQQFDQIMNCKKDEMKLYDLKNMLEIKCSNIQQKIGVIDNFTEELESTSKKYQNRIKTMKHVIHGKNEEKEKYTEEKKQILQKIDEKNNERQKNVYQLSNLTKEIEKVTQETNLIKSSITENVEEIKAANETIENTEAPVEEYSKCLDKMESADLISIQLQNELKSVLEKEFPKIETFPEIINEKKEKQISIQILDNDITQEKETTEEIREMLHASQEKVELLNNEKNIILGKLKQAQQYDDSILLKLNEPPTVENVTNLVNQFSSKREQRLQRKKRDNETLQKRYKDMIQRIDLRKRKMKRQAESLEQQMTDIGIVPDEERLGIHNIGSFIKCIQEDNEVWMKFDGNNSDVLLHKWEKRMDCLYDELDEFFMR</sequence>
<dbReference type="GeneID" id="94833916"/>
<dbReference type="AlphaFoldDB" id="A0A1J4KPI9"/>
<gene>
    <name evidence="2" type="ORF">TRFO_16820</name>
</gene>
<dbReference type="Proteomes" id="UP000179807">
    <property type="component" value="Unassembled WGS sequence"/>
</dbReference>
<evidence type="ECO:0000313" key="3">
    <source>
        <dbReference type="Proteomes" id="UP000179807"/>
    </source>
</evidence>
<evidence type="ECO:0000313" key="2">
    <source>
        <dbReference type="EMBL" id="OHT13155.1"/>
    </source>
</evidence>
<comment type="caution">
    <text evidence="2">The sequence shown here is derived from an EMBL/GenBank/DDBJ whole genome shotgun (WGS) entry which is preliminary data.</text>
</comment>
<feature type="coiled-coil region" evidence="1">
    <location>
        <begin position="462"/>
        <end position="507"/>
    </location>
</feature>
<evidence type="ECO:0000256" key="1">
    <source>
        <dbReference type="SAM" id="Coils"/>
    </source>
</evidence>
<protein>
    <submittedName>
        <fullName evidence="2">Uncharacterized protein</fullName>
    </submittedName>
</protein>
<keyword evidence="3" id="KW-1185">Reference proteome</keyword>
<dbReference type="VEuPathDB" id="TrichDB:TRFO_16820"/>
<accession>A0A1J4KPI9</accession>
<reference evidence="2" key="1">
    <citation type="submission" date="2016-10" db="EMBL/GenBank/DDBJ databases">
        <authorList>
            <person name="Benchimol M."/>
            <person name="Almeida L.G."/>
            <person name="Vasconcelos A.T."/>
            <person name="Perreira-Neves A."/>
            <person name="Rosa I.A."/>
            <person name="Tasca T."/>
            <person name="Bogo M.R."/>
            <person name="de Souza W."/>
        </authorList>
    </citation>
    <scope>NUCLEOTIDE SEQUENCE [LARGE SCALE GENOMIC DNA]</scope>
    <source>
        <strain evidence="2">K</strain>
    </source>
</reference>
<dbReference type="EMBL" id="MLAK01000547">
    <property type="protein sequence ID" value="OHT13155.1"/>
    <property type="molecule type" value="Genomic_DNA"/>
</dbReference>
<feature type="coiled-coil region" evidence="1">
    <location>
        <begin position="260"/>
        <end position="287"/>
    </location>
</feature>
<proteinExistence type="predicted"/>
<organism evidence="2 3">
    <name type="scientific">Tritrichomonas foetus</name>
    <dbReference type="NCBI Taxonomy" id="1144522"/>
    <lineage>
        <taxon>Eukaryota</taxon>
        <taxon>Metamonada</taxon>
        <taxon>Parabasalia</taxon>
        <taxon>Tritrichomonadida</taxon>
        <taxon>Tritrichomonadidae</taxon>
        <taxon>Tritrichomonas</taxon>
    </lineage>
</organism>
<keyword evidence="1" id="KW-0175">Coiled coil</keyword>